<dbReference type="InterPro" id="IPR017927">
    <property type="entry name" value="FAD-bd_FR_type"/>
</dbReference>
<dbReference type="Pfam" id="PF08021">
    <property type="entry name" value="FAD_binding_9"/>
    <property type="match status" value="1"/>
</dbReference>
<reference evidence="2 3" key="1">
    <citation type="submission" date="2019-02" db="EMBL/GenBank/DDBJ databases">
        <title>Sequencing the genomes of 1000 actinobacteria strains.</title>
        <authorList>
            <person name="Klenk H.-P."/>
        </authorList>
    </citation>
    <scope>NUCLEOTIDE SEQUENCE [LARGE SCALE GENOMIC DNA]</scope>
    <source>
        <strain evidence="2 3">DSM 45779</strain>
    </source>
</reference>
<proteinExistence type="predicted"/>
<dbReference type="Pfam" id="PF04954">
    <property type="entry name" value="SIP"/>
    <property type="match status" value="1"/>
</dbReference>
<name>A0A4Q7UY30_PSEST</name>
<dbReference type="PANTHER" id="PTHR30157:SF0">
    <property type="entry name" value="NADPH-DEPENDENT FERRIC-CHELATE REDUCTASE"/>
    <property type="match status" value="1"/>
</dbReference>
<sequence>MSGRGGVEEKLAVVRDRRTGSEKVPYPIRIRELQVLRSRMVGSALLRVTFGGEGLAGFVSHCPDEHVRLIFPEPDGSLRLPEPDGDMLRWPRPVPRSREYTVRRHDADAGELDIDIALHRGGLASDWAVDAAPGDTLHVAGPPGGLAVPHGYDRWLLAGDITALPAIARWLEGLPSDARGWAFVEVTDASEEIEIAAPAGVSVRWVHRGGVAPGLSDALEKAVREVRVPDGERVYAWIAGEAGSLKPLRRWVRDELGLAGDDHEITGYWKRGTADFDDDEEEHGHGH</sequence>
<dbReference type="CDD" id="cd06193">
    <property type="entry name" value="siderophore_interacting"/>
    <property type="match status" value="1"/>
</dbReference>
<gene>
    <name evidence="2" type="ORF">EV383_2758</name>
</gene>
<dbReference type="InterPro" id="IPR039261">
    <property type="entry name" value="FNR_nucleotide-bd"/>
</dbReference>
<dbReference type="OrthoDB" id="3291337at2"/>
<dbReference type="AlphaFoldDB" id="A0A4Q7UY30"/>
<dbReference type="PROSITE" id="PS51384">
    <property type="entry name" value="FAD_FR"/>
    <property type="match status" value="1"/>
</dbReference>
<keyword evidence="3" id="KW-1185">Reference proteome</keyword>
<evidence type="ECO:0000313" key="3">
    <source>
        <dbReference type="Proteomes" id="UP000291591"/>
    </source>
</evidence>
<dbReference type="InterPro" id="IPR013113">
    <property type="entry name" value="SIP_FAD-bd"/>
</dbReference>
<dbReference type="InterPro" id="IPR017938">
    <property type="entry name" value="Riboflavin_synthase-like_b-brl"/>
</dbReference>
<dbReference type="EMBL" id="SHKL01000001">
    <property type="protein sequence ID" value="RZT85871.1"/>
    <property type="molecule type" value="Genomic_DNA"/>
</dbReference>
<dbReference type="PANTHER" id="PTHR30157">
    <property type="entry name" value="FERRIC REDUCTASE, NADPH-DEPENDENT"/>
    <property type="match status" value="1"/>
</dbReference>
<comment type="caution">
    <text evidence="2">The sequence shown here is derived from an EMBL/GenBank/DDBJ whole genome shotgun (WGS) entry which is preliminary data.</text>
</comment>
<dbReference type="InterPro" id="IPR039374">
    <property type="entry name" value="SIP_fam"/>
</dbReference>
<dbReference type="Gene3D" id="3.40.50.80">
    <property type="entry name" value="Nucleotide-binding domain of ferredoxin-NADP reductase (FNR) module"/>
    <property type="match status" value="1"/>
</dbReference>
<accession>A0A4Q7UY30</accession>
<dbReference type="Proteomes" id="UP000291591">
    <property type="component" value="Unassembled WGS sequence"/>
</dbReference>
<evidence type="ECO:0000313" key="2">
    <source>
        <dbReference type="EMBL" id="RZT85871.1"/>
    </source>
</evidence>
<organism evidence="2 3">
    <name type="scientific">Pseudonocardia sediminis</name>
    <dbReference type="NCBI Taxonomy" id="1397368"/>
    <lineage>
        <taxon>Bacteria</taxon>
        <taxon>Bacillati</taxon>
        <taxon>Actinomycetota</taxon>
        <taxon>Actinomycetes</taxon>
        <taxon>Pseudonocardiales</taxon>
        <taxon>Pseudonocardiaceae</taxon>
        <taxon>Pseudonocardia</taxon>
    </lineage>
</organism>
<dbReference type="RefSeq" id="WP_130290265.1">
    <property type="nucleotide sequence ID" value="NZ_SHKL01000001.1"/>
</dbReference>
<dbReference type="InterPro" id="IPR007037">
    <property type="entry name" value="SIP_rossman_dom"/>
</dbReference>
<dbReference type="Gene3D" id="2.40.30.10">
    <property type="entry name" value="Translation factors"/>
    <property type="match status" value="1"/>
</dbReference>
<dbReference type="GO" id="GO:0016491">
    <property type="term" value="F:oxidoreductase activity"/>
    <property type="evidence" value="ECO:0007669"/>
    <property type="project" value="InterPro"/>
</dbReference>
<dbReference type="SUPFAM" id="SSF63380">
    <property type="entry name" value="Riboflavin synthase domain-like"/>
    <property type="match status" value="1"/>
</dbReference>
<evidence type="ECO:0000259" key="1">
    <source>
        <dbReference type="PROSITE" id="PS51384"/>
    </source>
</evidence>
<feature type="domain" description="FAD-binding FR-type" evidence="1">
    <location>
        <begin position="23"/>
        <end position="149"/>
    </location>
</feature>
<protein>
    <submittedName>
        <fullName evidence="2">NADPH-dependent ferric siderophore reductase</fullName>
    </submittedName>
</protein>